<keyword evidence="6 8" id="KW-0472">Membrane</keyword>
<keyword evidence="5 8" id="KW-1133">Transmembrane helix</keyword>
<dbReference type="PROSITE" id="PS00217">
    <property type="entry name" value="SUGAR_TRANSPORT_2"/>
    <property type="match status" value="1"/>
</dbReference>
<feature type="transmembrane region" description="Helical" evidence="8">
    <location>
        <begin position="463"/>
        <end position="482"/>
    </location>
</feature>
<comment type="similarity">
    <text evidence="2 7">Belongs to the major facilitator superfamily. Sugar transporter (TC 2.A.1.1) family.</text>
</comment>
<protein>
    <recommendedName>
        <fullName evidence="9">Major facilitator superfamily (MFS) profile domain-containing protein</fullName>
    </recommendedName>
</protein>
<dbReference type="InterPro" id="IPR036259">
    <property type="entry name" value="MFS_trans_sf"/>
</dbReference>
<comment type="caution">
    <text evidence="10">The sequence shown here is derived from an EMBL/GenBank/DDBJ whole genome shotgun (WGS) entry which is preliminary data.</text>
</comment>
<evidence type="ECO:0000313" key="11">
    <source>
        <dbReference type="Proteomes" id="UP000287124"/>
    </source>
</evidence>
<name>A0A430M8G2_9HYPO</name>
<feature type="transmembrane region" description="Helical" evidence="8">
    <location>
        <begin position="137"/>
        <end position="158"/>
    </location>
</feature>
<dbReference type="SUPFAM" id="SSF103473">
    <property type="entry name" value="MFS general substrate transporter"/>
    <property type="match status" value="1"/>
</dbReference>
<dbReference type="AlphaFoldDB" id="A0A430M8G2"/>
<dbReference type="Pfam" id="PF00083">
    <property type="entry name" value="Sugar_tr"/>
    <property type="match status" value="1"/>
</dbReference>
<feature type="transmembrane region" description="Helical" evidence="8">
    <location>
        <begin position="295"/>
        <end position="317"/>
    </location>
</feature>
<keyword evidence="4 8" id="KW-0812">Transmembrane</keyword>
<dbReference type="GO" id="GO:0005351">
    <property type="term" value="F:carbohydrate:proton symporter activity"/>
    <property type="evidence" value="ECO:0007669"/>
    <property type="project" value="TreeGrafter"/>
</dbReference>
<dbReference type="PANTHER" id="PTHR48022:SF24">
    <property type="entry name" value="HEXOSE TRANSPORTER PROTEIN (AFU_ORTHOLOGUE AFUA_8G04480)"/>
    <property type="match status" value="1"/>
</dbReference>
<evidence type="ECO:0000256" key="8">
    <source>
        <dbReference type="SAM" id="Phobius"/>
    </source>
</evidence>
<evidence type="ECO:0000256" key="5">
    <source>
        <dbReference type="ARBA" id="ARBA00022989"/>
    </source>
</evidence>
<dbReference type="InterPro" id="IPR020846">
    <property type="entry name" value="MFS_dom"/>
</dbReference>
<feature type="transmembrane region" description="Helical" evidence="8">
    <location>
        <begin position="395"/>
        <end position="422"/>
    </location>
</feature>
<feature type="transmembrane region" description="Helical" evidence="8">
    <location>
        <begin position="434"/>
        <end position="451"/>
    </location>
</feature>
<dbReference type="Gene3D" id="1.20.1250.20">
    <property type="entry name" value="MFS general substrate transporter like domains"/>
    <property type="match status" value="1"/>
</dbReference>
<feature type="transmembrane region" description="Helical" evidence="8">
    <location>
        <begin position="83"/>
        <end position="105"/>
    </location>
</feature>
<evidence type="ECO:0000256" key="4">
    <source>
        <dbReference type="ARBA" id="ARBA00022692"/>
    </source>
</evidence>
<keyword evidence="3 7" id="KW-0813">Transport</keyword>
<evidence type="ECO:0000256" key="2">
    <source>
        <dbReference type="ARBA" id="ARBA00010992"/>
    </source>
</evidence>
<proteinExistence type="inferred from homology"/>
<feature type="transmembrane region" description="Helical" evidence="8">
    <location>
        <begin position="362"/>
        <end position="383"/>
    </location>
</feature>
<dbReference type="EMBL" id="MIKF01000008">
    <property type="protein sequence ID" value="RTE84240.1"/>
    <property type="molecule type" value="Genomic_DNA"/>
</dbReference>
<dbReference type="PROSITE" id="PS50850">
    <property type="entry name" value="MFS"/>
    <property type="match status" value="1"/>
</dbReference>
<feature type="domain" description="Major facilitator superfamily (MFS) profile" evidence="9">
    <location>
        <begin position="44"/>
        <end position="486"/>
    </location>
</feature>
<organism evidence="10 11">
    <name type="scientific">Fusarium euwallaceae</name>
    <dbReference type="NCBI Taxonomy" id="1147111"/>
    <lineage>
        <taxon>Eukaryota</taxon>
        <taxon>Fungi</taxon>
        <taxon>Dikarya</taxon>
        <taxon>Ascomycota</taxon>
        <taxon>Pezizomycotina</taxon>
        <taxon>Sordariomycetes</taxon>
        <taxon>Hypocreomycetidae</taxon>
        <taxon>Hypocreales</taxon>
        <taxon>Nectriaceae</taxon>
        <taxon>Fusarium</taxon>
        <taxon>Fusarium solani species complex</taxon>
    </lineage>
</organism>
<dbReference type="InterPro" id="IPR005828">
    <property type="entry name" value="MFS_sugar_transport-like"/>
</dbReference>
<dbReference type="PANTHER" id="PTHR48022">
    <property type="entry name" value="PLASTIDIC GLUCOSE TRANSPORTER 4"/>
    <property type="match status" value="1"/>
</dbReference>
<evidence type="ECO:0000256" key="1">
    <source>
        <dbReference type="ARBA" id="ARBA00004141"/>
    </source>
</evidence>
<dbReference type="InterPro" id="IPR050360">
    <property type="entry name" value="MFS_Sugar_Transporters"/>
</dbReference>
<accession>A0A430M8G2</accession>
<sequence length="524" mass="58123">MAPKLTSASENAGGTTHYTDLSSVLPQRTQPWWKTPYLVKLNLLLTVPMMTGYLIGFDSSMMNGLQSVPVWISDFDNPTGARLGVLNTMQIIGAVVCLPIVPYIADRFGRRLPVFVGSLFALLGTALQTAATNLDLFLAGRFFVGFGTGMVGVASNPLMAELSYPTHRPFITSFASTTWFLGAIVAAWSTYGTFKMTNSWSWKIPSLLQCIPSLYQLIFIYFVPESPRWLVSHGKLEEARKVLNRYHAGENTDADVSPLVRYEMAEIEAAIELEKLQNTKSYLDFFSTKGNRWRLAIAIILGLSAQWSGNGLISYYLVIVLRSIGIRDAERQNLINGGLTIFCYGIAIIGATGILRFGRRTILLAGFAGMASVYLIWTVLSSINQQRNFEDGSLGIGVVAMIFVFQLFYNLSIGPVLPTYILEIMPYTLRAKGYTIEQIFTYGAGLFNGFANPVAIEALEWKYYIVWIVMLCIWLVLVYFLFPETAGRTLEEVSQIFDGDQVNVTATAHMNAKAGPTEDIVETV</sequence>
<reference evidence="10 11" key="1">
    <citation type="submission" date="2017-06" db="EMBL/GenBank/DDBJ databases">
        <title>Comparative genomic analysis of Ambrosia Fusariam Clade fungi.</title>
        <authorList>
            <person name="Stajich J.E."/>
            <person name="Carrillo J."/>
            <person name="Kijimoto T."/>
            <person name="Eskalen A."/>
            <person name="O'Donnell K."/>
            <person name="Kasson M."/>
        </authorList>
    </citation>
    <scope>NUCLEOTIDE SEQUENCE [LARGE SCALE GENOMIC DNA]</scope>
    <source>
        <strain evidence="10 11">UCR1854</strain>
    </source>
</reference>
<evidence type="ECO:0000259" key="9">
    <source>
        <dbReference type="PROSITE" id="PS50850"/>
    </source>
</evidence>
<evidence type="ECO:0000256" key="3">
    <source>
        <dbReference type="ARBA" id="ARBA00022448"/>
    </source>
</evidence>
<feature type="transmembrane region" description="Helical" evidence="8">
    <location>
        <begin position="170"/>
        <end position="191"/>
    </location>
</feature>
<gene>
    <name evidence="10" type="ORF">BHE90_001117</name>
</gene>
<dbReference type="FunFam" id="1.20.1250.20:FF:000117">
    <property type="entry name" value="MFS hexose transporter"/>
    <property type="match status" value="1"/>
</dbReference>
<feature type="transmembrane region" description="Helical" evidence="8">
    <location>
        <begin position="337"/>
        <end position="355"/>
    </location>
</feature>
<comment type="subcellular location">
    <subcellularLocation>
        <location evidence="1">Membrane</location>
        <topology evidence="1">Multi-pass membrane protein</topology>
    </subcellularLocation>
</comment>
<dbReference type="NCBIfam" id="TIGR00879">
    <property type="entry name" value="SP"/>
    <property type="match status" value="1"/>
</dbReference>
<keyword evidence="11" id="KW-1185">Reference proteome</keyword>
<dbReference type="Proteomes" id="UP000287124">
    <property type="component" value="Unassembled WGS sequence"/>
</dbReference>
<evidence type="ECO:0000256" key="6">
    <source>
        <dbReference type="ARBA" id="ARBA00023136"/>
    </source>
</evidence>
<dbReference type="PRINTS" id="PR00171">
    <property type="entry name" value="SUGRTRNSPORT"/>
</dbReference>
<dbReference type="InterPro" id="IPR003663">
    <property type="entry name" value="Sugar/inositol_transpt"/>
</dbReference>
<feature type="transmembrane region" description="Helical" evidence="8">
    <location>
        <begin position="112"/>
        <end position="131"/>
    </location>
</feature>
<feature type="transmembrane region" description="Helical" evidence="8">
    <location>
        <begin position="37"/>
        <end position="55"/>
    </location>
</feature>
<dbReference type="InterPro" id="IPR005829">
    <property type="entry name" value="Sugar_transporter_CS"/>
</dbReference>
<dbReference type="GO" id="GO:0016020">
    <property type="term" value="C:membrane"/>
    <property type="evidence" value="ECO:0007669"/>
    <property type="project" value="UniProtKB-SubCell"/>
</dbReference>
<evidence type="ECO:0000313" key="10">
    <source>
        <dbReference type="EMBL" id="RTE84240.1"/>
    </source>
</evidence>
<evidence type="ECO:0000256" key="7">
    <source>
        <dbReference type="RuleBase" id="RU003346"/>
    </source>
</evidence>